<keyword evidence="1" id="KW-0677">Repeat</keyword>
<feature type="region of interest" description="Disordered" evidence="2">
    <location>
        <begin position="130"/>
        <end position="178"/>
    </location>
</feature>
<protein>
    <submittedName>
        <fullName evidence="3">Uncharacterized protein</fullName>
    </submittedName>
</protein>
<dbReference type="EMBL" id="LGTL01000002">
    <property type="protein sequence ID" value="KPA84842.1"/>
    <property type="molecule type" value="Genomic_DNA"/>
</dbReference>
<reference evidence="3 4" key="1">
    <citation type="submission" date="2015-07" db="EMBL/GenBank/DDBJ databases">
        <title>High-quality genome of monoxenous trypanosomatid Leptomonas pyrrhocoris.</title>
        <authorList>
            <person name="Flegontov P."/>
            <person name="Butenko A."/>
            <person name="Firsov S."/>
            <person name="Vlcek C."/>
            <person name="Logacheva M.D."/>
            <person name="Field M."/>
            <person name="Filatov D."/>
            <person name="Flegontova O."/>
            <person name="Gerasimov E."/>
            <person name="Jackson A.P."/>
            <person name="Kelly S."/>
            <person name="Opperdoes F."/>
            <person name="O'Reilly A."/>
            <person name="Votypka J."/>
            <person name="Yurchenko V."/>
            <person name="Lukes J."/>
        </authorList>
    </citation>
    <scope>NUCLEOTIDE SEQUENCE [LARGE SCALE GENOMIC DNA]</scope>
    <source>
        <strain evidence="3">H10</strain>
    </source>
</reference>
<feature type="region of interest" description="Disordered" evidence="2">
    <location>
        <begin position="492"/>
        <end position="511"/>
    </location>
</feature>
<dbReference type="EMBL" id="LGTL01000002">
    <property type="protein sequence ID" value="KPA84844.1"/>
    <property type="molecule type" value="Genomic_DNA"/>
</dbReference>
<dbReference type="GO" id="GO:0071013">
    <property type="term" value="C:catalytic step 2 spliceosome"/>
    <property type="evidence" value="ECO:0007669"/>
    <property type="project" value="TreeGrafter"/>
</dbReference>
<feature type="region of interest" description="Disordered" evidence="2">
    <location>
        <begin position="49"/>
        <end position="105"/>
    </location>
</feature>
<comment type="caution">
    <text evidence="3">The sequence shown here is derived from an EMBL/GenBank/DDBJ whole genome shotgun (WGS) entry which is preliminary data.</text>
</comment>
<dbReference type="RefSeq" id="XP_015663283.1">
    <property type="nucleotide sequence ID" value="XM_015797763.1"/>
</dbReference>
<dbReference type="PANTHER" id="PTHR11246">
    <property type="entry name" value="PRE-MRNA SPLICING FACTOR"/>
    <property type="match status" value="1"/>
</dbReference>
<feature type="compositionally biased region" description="Basic and acidic residues" evidence="2">
    <location>
        <begin position="1183"/>
        <end position="1198"/>
    </location>
</feature>
<dbReference type="GeneID" id="26901608"/>
<sequence length="1304" mass="140397">MSGTDGKEDKYEQLLAKIDWHAPHPPKGYQFGAGRGAKGFVTTAELTTAGTTGAKMTREENDFFSAMERMEERKKVPKKTKGEDDDEDKDGEKKKGLHTTSTAGSAAGAAVRVKLSLDDLAALEMPFASSSAQTAVSSRGSAAAPDPTTTGAESDVAAPAPTMAAPSASSLVVRSARTEEGDAAEEHIFADERVLTPYDVLKGKASAVQAGLHNVLTMGSTEEQTTWITHARAYREMGMTRRAYQTLVEGCAVTGTKGKRIWAERLRYLSRDNVAGRRRLLDEATSACPSEEELWTQLLDVVPPLERVPCLQRAVLACPSSEHLWLRLVQFVPSVQDQRVLLQKALQHTPHLPLLWARLARLESYKTGKEMFQAAAARFPSLALIIEAAKYVEWYALSRWATTPHPETQAFEEEQLPQSVAVENGGGDAPSLSEREEEAAQVYRVLRSADSEVGNLVRTAQQNYLNLGEAGSRHAWLSMALSLLRSESKGSAYPEAETKEEGNDVAGRPTATTTKTGSYVCTAAQMFLSVVDPNHKGLSANAVPTTWLSDLTALFPAEAVAQHEVQCALWYTWVLLQRQYLDDVVKKGSASGNASAALCSTLLFPSATAVSKTNAKESFAVLEAAFLSAPPTAVLTELPLLLRRVSCDFTAEEENTFNAARYGPANAIPKTEEEEVEELRRPATSAVAGPVPSASLSPSVRAQHLPPSLIVTVAATLGLSARATAIVAASTTSSPAAALPQSLSPFLETVLVEVPLTLSEALYRRGCYATALAVVDLMLRSGSSRPASDGVLEDAAVLSTPHTGSTTPADEPPYLLLSDLRLHIARAKLLAAVDDSAAADRCLLEAINTAASHRNRHSSNYHLLQEETWVKLAVLRRSQGQPIQSILQDALQQCPKSWKLWLMLLEEKRRDIDAHQRRLRASLSATKHSGGATAPRLTTADMLRMDDTFTSEVREISVLCKKAVSADHCRTVAAVWIFAAQRVEAEFLQNVPAARALLSDAASACAASVYSTRSQLLARALSPQELEKQASALAQIGVAQAKLEAQYGTPGQALETVQEVLQKLPKTRDGTIAMTQDDAVGELLSLFISLEPPASRGRAAAQVMRQWKSREPLALCAVAQLYFTAGQYARALDQALKAVQASKGRCGDAVGLLWRMADQPAMQPFVRRQLYGSEGDDDAEEDGGTKEKTALTEDARRGDVGAEAVQQWVLSVMVSSAAAGGVSEEKRAWSPSATSAAVASGALLVVPKSGPLWLAVAKIEDPTNVTIRGYRRPVVEMLREVANRIDLKGHESGVAAPLRTQREG</sequence>
<dbReference type="EMBL" id="LGTL01000002">
    <property type="protein sequence ID" value="KPA84843.1"/>
    <property type="molecule type" value="Genomic_DNA"/>
</dbReference>
<dbReference type="OMA" id="KRIWEER"/>
<dbReference type="GO" id="GO:0046540">
    <property type="term" value="C:U4/U6 x U5 tri-snRNP complex"/>
    <property type="evidence" value="ECO:0007669"/>
    <property type="project" value="TreeGrafter"/>
</dbReference>
<dbReference type="Proteomes" id="UP000037923">
    <property type="component" value="Unassembled WGS sequence"/>
</dbReference>
<dbReference type="GO" id="GO:0000244">
    <property type="term" value="P:spliceosomal tri-snRNP complex assembly"/>
    <property type="evidence" value="ECO:0007669"/>
    <property type="project" value="TreeGrafter"/>
</dbReference>
<dbReference type="RefSeq" id="XP_015663282.1">
    <property type="nucleotide sequence ID" value="XM_015797762.1"/>
</dbReference>
<name>A0A0M9G8I5_LEPPY</name>
<dbReference type="SUPFAM" id="SSF48452">
    <property type="entry name" value="TPR-like"/>
    <property type="match status" value="1"/>
</dbReference>
<evidence type="ECO:0000256" key="2">
    <source>
        <dbReference type="SAM" id="MobiDB-lite"/>
    </source>
</evidence>
<organism evidence="3 4">
    <name type="scientific">Leptomonas pyrrhocoris</name>
    <name type="common">Firebug parasite</name>
    <dbReference type="NCBI Taxonomy" id="157538"/>
    <lineage>
        <taxon>Eukaryota</taxon>
        <taxon>Discoba</taxon>
        <taxon>Euglenozoa</taxon>
        <taxon>Kinetoplastea</taxon>
        <taxon>Metakinetoplastina</taxon>
        <taxon>Trypanosomatida</taxon>
        <taxon>Trypanosomatidae</taxon>
        <taxon>Leishmaniinae</taxon>
        <taxon>Leptomonas</taxon>
    </lineage>
</organism>
<proteinExistence type="predicted"/>
<dbReference type="PANTHER" id="PTHR11246:SF1">
    <property type="entry name" value="PRE-MRNA-PROCESSING FACTOR 6"/>
    <property type="match status" value="1"/>
</dbReference>
<keyword evidence="4" id="KW-1185">Reference proteome</keyword>
<evidence type="ECO:0000313" key="4">
    <source>
        <dbReference type="Proteomes" id="UP000037923"/>
    </source>
</evidence>
<accession>A0A0M9G8I5</accession>
<gene>
    <name evidence="3" type="ORF">ABB37_01313</name>
</gene>
<dbReference type="Gene3D" id="1.25.40.10">
    <property type="entry name" value="Tetratricopeptide repeat domain"/>
    <property type="match status" value="1"/>
</dbReference>
<feature type="compositionally biased region" description="Polar residues" evidence="2">
    <location>
        <begin position="130"/>
        <end position="140"/>
    </location>
</feature>
<dbReference type="RefSeq" id="XP_015663281.1">
    <property type="nucleotide sequence ID" value="XM_015797761.1"/>
</dbReference>
<dbReference type="VEuPathDB" id="TriTrypDB:LpyrH10_02_2870"/>
<dbReference type="OrthoDB" id="440128at2759"/>
<evidence type="ECO:0000313" key="3">
    <source>
        <dbReference type="EMBL" id="KPA84843.1"/>
    </source>
</evidence>
<dbReference type="InterPro" id="IPR011990">
    <property type="entry name" value="TPR-like_helical_dom_sf"/>
</dbReference>
<feature type="region of interest" description="Disordered" evidence="2">
    <location>
        <begin position="1173"/>
        <end position="1198"/>
    </location>
</feature>
<feature type="compositionally biased region" description="Low complexity" evidence="2">
    <location>
        <begin position="157"/>
        <end position="170"/>
    </location>
</feature>
<dbReference type="InterPro" id="IPR045075">
    <property type="entry name" value="Syf1-like"/>
</dbReference>
<evidence type="ECO:0000256" key="1">
    <source>
        <dbReference type="ARBA" id="ARBA00022737"/>
    </source>
</evidence>